<feature type="compositionally biased region" description="Low complexity" evidence="2">
    <location>
        <begin position="772"/>
        <end position="789"/>
    </location>
</feature>
<feature type="region of interest" description="Disordered" evidence="2">
    <location>
        <begin position="1"/>
        <end position="202"/>
    </location>
</feature>
<dbReference type="InterPro" id="IPR013272">
    <property type="entry name" value="Vps72/YL1_C"/>
</dbReference>
<feature type="compositionally biased region" description="Basic and acidic residues" evidence="2">
    <location>
        <begin position="189"/>
        <end position="202"/>
    </location>
</feature>
<feature type="region of interest" description="Disordered" evidence="2">
    <location>
        <begin position="215"/>
        <end position="252"/>
    </location>
</feature>
<feature type="compositionally biased region" description="Acidic residues" evidence="2">
    <location>
        <begin position="375"/>
        <end position="387"/>
    </location>
</feature>
<dbReference type="InterPro" id="IPR046757">
    <property type="entry name" value="YL1_N"/>
</dbReference>
<feature type="compositionally biased region" description="Polar residues" evidence="2">
    <location>
        <begin position="457"/>
        <end position="485"/>
    </location>
</feature>
<feature type="compositionally biased region" description="Acidic residues" evidence="2">
    <location>
        <begin position="55"/>
        <end position="109"/>
    </location>
</feature>
<feature type="region of interest" description="Disordered" evidence="2">
    <location>
        <begin position="706"/>
        <end position="789"/>
    </location>
</feature>
<dbReference type="Proteomes" id="UP000053317">
    <property type="component" value="Unassembled WGS sequence"/>
</dbReference>
<feature type="compositionally biased region" description="Low complexity" evidence="2">
    <location>
        <begin position="742"/>
        <end position="755"/>
    </location>
</feature>
<feature type="compositionally biased region" description="Pro residues" evidence="2">
    <location>
        <begin position="566"/>
        <end position="576"/>
    </location>
</feature>
<dbReference type="SMART" id="SM00993">
    <property type="entry name" value="YL1_C"/>
    <property type="match status" value="1"/>
</dbReference>
<sequence>MAGEEEQVDMEMMESDSSGSDSDNDSTSSEPVETLVSGRAKRATAGNRMANLIEREDDDEVALLFAEAEDDEDVEFEGEGADDWDVQMESSSDEDDQGPNAAGDDDLEGEKEIQRQAKAERAKKRKAQEALTKLPAIRKKVTIDPNAQTQSGTPAPRPKKKSERVSWLPEANEAPVRASSRKQTMANKEVTHKKLKDQEVKRRQLLAQMQVAERIRAKSKPKKLTQADRLAEASRVEKKNAKSLNRWETMEKKRAEEQAARLAALHNRKLEGPVLTFWSGKAEWVGDKLVKVGSEEVHQKAPREYGGEKRGRKRKQADLDPNTTGLAKEHEATTPVVQESGAEGVPSGQVEALQPTAETIVPPGPEKISTTADGLDSEDAKDGDEMETDKSADRIEQPQSSEQSKQLETVPKAQPTIESQQPESTHTAQPPEDKEKPSKVLGSFLDGIHEYALLDTTVSPAIKSTTDMEPSTRADQTTLADTTLEPTPMATATVPEKPEGTHSVATSNPDIPAQQQLQTDGKTPPEAHTPDLESTAATQPALPATETSTPSTPTPTSLITELPMEPSTPPPPPPPTYSTRNLIKLVDFNSVTPDIFPALSLLTKTTTLPKEKPIPATTTAPVAAAALGPKLTKAQQRALSSLPVLCYITSKPARYRDPETGIPYANAYAYKKIQEAKKSGNLVWSGMLGTYVGKEGEVARGVPRGFLRDEPLEPDPQAQSESGTDAAKLTSATVTTPTQAPPNTTGTTLSTLGPSDKPNGIELKKVDEDVATAKATTSTTTPTPLTAAP</sequence>
<comment type="similarity">
    <text evidence="1">Belongs to the VPS72/YL1 family.</text>
</comment>
<gene>
    <name evidence="4" type="ORF">UCRPC4_g04033</name>
</gene>
<feature type="region of interest" description="Disordered" evidence="2">
    <location>
        <begin position="457"/>
        <end position="578"/>
    </location>
</feature>
<dbReference type="Pfam" id="PF05764">
    <property type="entry name" value="YL1"/>
    <property type="match status" value="1"/>
</dbReference>
<proteinExistence type="inferred from homology"/>
<dbReference type="PANTHER" id="PTHR13275">
    <property type="entry name" value="YL-1 PROTEIN TRANSCRIPTION FACTOR-LIKE 1"/>
    <property type="match status" value="1"/>
</dbReference>
<feature type="compositionally biased region" description="Low complexity" evidence="2">
    <location>
        <begin position="15"/>
        <end position="30"/>
    </location>
</feature>
<keyword evidence="5" id="KW-1185">Reference proteome</keyword>
<evidence type="ECO:0000313" key="5">
    <source>
        <dbReference type="Proteomes" id="UP000053317"/>
    </source>
</evidence>
<feature type="compositionally biased region" description="Low complexity" evidence="2">
    <location>
        <begin position="540"/>
        <end position="563"/>
    </location>
</feature>
<comment type="caution">
    <text evidence="4">The sequence shown here is derived from an EMBL/GenBank/DDBJ whole genome shotgun (WGS) entry which is preliminary data.</text>
</comment>
<evidence type="ECO:0000259" key="3">
    <source>
        <dbReference type="SMART" id="SM00993"/>
    </source>
</evidence>
<reference evidence="4 5" key="1">
    <citation type="submission" date="2015-05" db="EMBL/GenBank/DDBJ databases">
        <title>Distinctive expansion of gene families associated with plant cell wall degradation and secondary metabolism in the genomes of grapevine trunk pathogens.</title>
        <authorList>
            <person name="Lawrence D.P."/>
            <person name="Travadon R."/>
            <person name="Rolshausen P.E."/>
            <person name="Baumgartner K."/>
        </authorList>
    </citation>
    <scope>NUCLEOTIDE SEQUENCE [LARGE SCALE GENOMIC DNA]</scope>
    <source>
        <strain evidence="4">UCRPC4</strain>
    </source>
</reference>
<dbReference type="OrthoDB" id="3942062at2759"/>
<feature type="region of interest" description="Disordered" evidence="2">
    <location>
        <begin position="291"/>
        <end position="442"/>
    </location>
</feature>
<dbReference type="GO" id="GO:0005634">
    <property type="term" value="C:nucleus"/>
    <property type="evidence" value="ECO:0007669"/>
    <property type="project" value="TreeGrafter"/>
</dbReference>
<feature type="compositionally biased region" description="Basic and acidic residues" evidence="2">
    <location>
        <begin position="110"/>
        <end position="120"/>
    </location>
</feature>
<dbReference type="Pfam" id="PF08265">
    <property type="entry name" value="YL1_C"/>
    <property type="match status" value="1"/>
</dbReference>
<organism evidence="4 5">
    <name type="scientific">Phaeomoniella chlamydospora</name>
    <name type="common">Phaeoacremonium chlamydosporum</name>
    <dbReference type="NCBI Taxonomy" id="158046"/>
    <lineage>
        <taxon>Eukaryota</taxon>
        <taxon>Fungi</taxon>
        <taxon>Dikarya</taxon>
        <taxon>Ascomycota</taxon>
        <taxon>Pezizomycotina</taxon>
        <taxon>Eurotiomycetes</taxon>
        <taxon>Chaetothyriomycetidae</taxon>
        <taxon>Phaeomoniellales</taxon>
        <taxon>Phaeomoniellaceae</taxon>
        <taxon>Phaeomoniella</taxon>
    </lineage>
</organism>
<evidence type="ECO:0000256" key="2">
    <source>
        <dbReference type="SAM" id="MobiDB-lite"/>
    </source>
</evidence>
<protein>
    <recommendedName>
        <fullName evidence="3">Vps72/YL1 C-terminal domain-containing protein</fullName>
    </recommendedName>
</protein>
<dbReference type="PANTHER" id="PTHR13275:SF4">
    <property type="entry name" value="VACUOLAR PROTEIN SORTING-ASSOCIATED PROTEIN 72 HOMOLOG"/>
    <property type="match status" value="1"/>
</dbReference>
<reference evidence="4 5" key="2">
    <citation type="submission" date="2015-05" db="EMBL/GenBank/DDBJ databases">
        <authorList>
            <person name="Morales-Cruz A."/>
            <person name="Amrine K.C."/>
            <person name="Cantu D."/>
        </authorList>
    </citation>
    <scope>NUCLEOTIDE SEQUENCE [LARGE SCALE GENOMIC DNA]</scope>
    <source>
        <strain evidence="4">UCRPC4</strain>
    </source>
</reference>
<feature type="compositionally biased region" description="Basic and acidic residues" evidence="2">
    <location>
        <begin position="291"/>
        <end position="309"/>
    </location>
</feature>
<feature type="compositionally biased region" description="Basic and acidic residues" evidence="2">
    <location>
        <begin position="225"/>
        <end position="240"/>
    </location>
</feature>
<feature type="domain" description="Vps72/YL1 C-terminal" evidence="3">
    <location>
        <begin position="644"/>
        <end position="673"/>
    </location>
</feature>
<dbReference type="AlphaFoldDB" id="A0A0G2EDB0"/>
<feature type="compositionally biased region" description="Polar residues" evidence="2">
    <location>
        <begin position="503"/>
        <end position="521"/>
    </location>
</feature>
<name>A0A0G2EDB0_PHACM</name>
<evidence type="ECO:0000313" key="4">
    <source>
        <dbReference type="EMBL" id="KKY20872.1"/>
    </source>
</evidence>
<evidence type="ECO:0000256" key="1">
    <source>
        <dbReference type="ARBA" id="ARBA00006832"/>
    </source>
</evidence>
<feature type="compositionally biased region" description="Polar residues" evidence="2">
    <location>
        <begin position="397"/>
        <end position="407"/>
    </location>
</feature>
<accession>A0A0G2EDB0</accession>
<dbReference type="EMBL" id="LCWF01000092">
    <property type="protein sequence ID" value="KKY20872.1"/>
    <property type="molecule type" value="Genomic_DNA"/>
</dbReference>
<feature type="compositionally biased region" description="Polar residues" evidence="2">
    <location>
        <begin position="416"/>
        <end position="428"/>
    </location>
</feature>
<feature type="compositionally biased region" description="Acidic residues" evidence="2">
    <location>
        <begin position="1"/>
        <end position="14"/>
    </location>
</feature>